<protein>
    <submittedName>
        <fullName evidence="1">WD40 repeat domain-containing protein</fullName>
    </submittedName>
</protein>
<evidence type="ECO:0000313" key="1">
    <source>
        <dbReference type="EMBL" id="XPM65604.1"/>
    </source>
</evidence>
<reference evidence="1 2" key="1">
    <citation type="journal article" date="2016" name="Genome Announc.">
        <title>Draft Genome Sequence of the Thermotolerant Cyanobacterium Desertifilum sp. IPPAS B-1220.</title>
        <authorList>
            <person name="Mironov K.S."/>
            <person name="Sinetova M.A."/>
            <person name="Bolatkhan K."/>
            <person name="Zayadan B.K."/>
            <person name="Ustinova V.V."/>
            <person name="Kupriyanova E.V."/>
            <person name="Skrypnik A.N."/>
            <person name="Gogoleva N.E."/>
            <person name="Gogolev Y.V."/>
            <person name="Los D.A."/>
        </authorList>
    </citation>
    <scope>NUCLEOTIDE SEQUENCE [LARGE SCALE GENOMIC DNA]</scope>
    <source>
        <strain evidence="1 2">IPPAS B-1220</strain>
    </source>
</reference>
<gene>
    <name evidence="1" type="ORF">BH720_008150</name>
</gene>
<name>A0ACD5GZB9_9CYAN</name>
<keyword evidence="2" id="KW-1185">Reference proteome</keyword>
<proteinExistence type="predicted"/>
<dbReference type="Proteomes" id="UP000095472">
    <property type="component" value="Chromosome"/>
</dbReference>
<sequence length="357" mass="38803">MYGLSRNSKAAPISQLAYQTQFSEYVTAIAYSPNGQTLAISTAEGAIALWQNGKLQPLTPNHQDAVNAIAFSADGRYFASGGQDDRLLIWQLPEWELVANLEHNSAWVEHLAWSPHRPHLAFSYGRYVQVWDAQTQEVVVTLNFEASSVSAIAWHPIVEDLAIAGYQGVKIWSASDWDDDPETLVIPSASCSLAWSPNGEYLAAGNLDNTLVVTQWGSPYPWVMRGFPGKVRSLAWSQVKAANNAPLLVAASAEGAVVWEKQADDNLGWQGRLLEQHTGIVSAIAFQPRSLLLASSDEAGELCLWQKASQLTQTLQGVGAGFSCLTWHPQGKQLAAGGKNGELLIWEKSTSGKGFGR</sequence>
<evidence type="ECO:0000313" key="2">
    <source>
        <dbReference type="Proteomes" id="UP000095472"/>
    </source>
</evidence>
<accession>A0ACD5GZB9</accession>
<dbReference type="EMBL" id="CP182909">
    <property type="protein sequence ID" value="XPM65604.1"/>
    <property type="molecule type" value="Genomic_DNA"/>
</dbReference>
<organism evidence="1 2">
    <name type="scientific">Desertifilum tharense IPPAS B-1220</name>
    <dbReference type="NCBI Taxonomy" id="1781255"/>
    <lineage>
        <taxon>Bacteria</taxon>
        <taxon>Bacillati</taxon>
        <taxon>Cyanobacteriota</taxon>
        <taxon>Cyanophyceae</taxon>
        <taxon>Desertifilales</taxon>
        <taxon>Desertifilaceae</taxon>
        <taxon>Desertifilum</taxon>
    </lineage>
</organism>